<dbReference type="OrthoDB" id="1934939at2759"/>
<proteinExistence type="predicted"/>
<organism evidence="1 2">
    <name type="scientific">Coptis chinensis</name>
    <dbReference type="NCBI Taxonomy" id="261450"/>
    <lineage>
        <taxon>Eukaryota</taxon>
        <taxon>Viridiplantae</taxon>
        <taxon>Streptophyta</taxon>
        <taxon>Embryophyta</taxon>
        <taxon>Tracheophyta</taxon>
        <taxon>Spermatophyta</taxon>
        <taxon>Magnoliopsida</taxon>
        <taxon>Ranunculales</taxon>
        <taxon>Ranunculaceae</taxon>
        <taxon>Coptidoideae</taxon>
        <taxon>Coptis</taxon>
    </lineage>
</organism>
<protein>
    <submittedName>
        <fullName evidence="1">Uncharacterized protein</fullName>
    </submittedName>
</protein>
<name>A0A835IA13_9MAGN</name>
<accession>A0A835IA13</accession>
<dbReference type="Proteomes" id="UP000631114">
    <property type="component" value="Unassembled WGS sequence"/>
</dbReference>
<keyword evidence="2" id="KW-1185">Reference proteome</keyword>
<sequence>MADVYAAECKAFIQIYAVTMHIKARDEHQEHPIQDSSHSHEHTDISPMIDTDLVAAEVEVVQEEDSAADSETDLANNTHEVLDDQFSNIESMELLLPDWSMVDELRDEALQNLMTYQDSMKPCGDKEVLGAASIQA</sequence>
<dbReference type="EMBL" id="JADFTS010000003">
    <property type="protein sequence ID" value="KAF9613611.1"/>
    <property type="molecule type" value="Genomic_DNA"/>
</dbReference>
<gene>
    <name evidence="1" type="ORF">IFM89_009437</name>
</gene>
<reference evidence="1 2" key="1">
    <citation type="submission" date="2020-10" db="EMBL/GenBank/DDBJ databases">
        <title>The Coptis chinensis genome and diversification of protoberbering-type alkaloids.</title>
        <authorList>
            <person name="Wang B."/>
            <person name="Shu S."/>
            <person name="Song C."/>
            <person name="Liu Y."/>
        </authorList>
    </citation>
    <scope>NUCLEOTIDE SEQUENCE [LARGE SCALE GENOMIC DNA]</scope>
    <source>
        <strain evidence="1">HL-2020</strain>
        <tissue evidence="1">Leaf</tissue>
    </source>
</reference>
<dbReference type="AlphaFoldDB" id="A0A835IA13"/>
<feature type="non-terminal residue" evidence="1">
    <location>
        <position position="1"/>
    </location>
</feature>
<evidence type="ECO:0000313" key="2">
    <source>
        <dbReference type="Proteomes" id="UP000631114"/>
    </source>
</evidence>
<comment type="caution">
    <text evidence="1">The sequence shown here is derived from an EMBL/GenBank/DDBJ whole genome shotgun (WGS) entry which is preliminary data.</text>
</comment>
<evidence type="ECO:0000313" key="1">
    <source>
        <dbReference type="EMBL" id="KAF9613611.1"/>
    </source>
</evidence>